<dbReference type="InterPro" id="IPR023753">
    <property type="entry name" value="FAD/NAD-binding_dom"/>
</dbReference>
<keyword evidence="4" id="KW-0560">Oxidoreductase</keyword>
<feature type="domain" description="Reductase C-terminal" evidence="6">
    <location>
        <begin position="327"/>
        <end position="390"/>
    </location>
</feature>
<feature type="domain" description="FAD/NAD(P)-binding" evidence="5">
    <location>
        <begin position="11"/>
        <end position="306"/>
    </location>
</feature>
<dbReference type="PANTHER" id="PTHR43557:SF2">
    <property type="entry name" value="RIESKE DOMAIN-CONTAINING PROTEIN-RELATED"/>
    <property type="match status" value="1"/>
</dbReference>
<dbReference type="SUPFAM" id="SSF51905">
    <property type="entry name" value="FAD/NAD(P)-binding domain"/>
    <property type="match status" value="2"/>
</dbReference>
<evidence type="ECO:0000313" key="8">
    <source>
        <dbReference type="Proteomes" id="UP001500956"/>
    </source>
</evidence>
<dbReference type="PRINTS" id="PR00469">
    <property type="entry name" value="PNDRDTASEII"/>
</dbReference>
<evidence type="ECO:0000256" key="4">
    <source>
        <dbReference type="ARBA" id="ARBA00023002"/>
    </source>
</evidence>
<evidence type="ECO:0000259" key="6">
    <source>
        <dbReference type="Pfam" id="PF14759"/>
    </source>
</evidence>
<name>A0ABP8YKF8_9MICO</name>
<evidence type="ECO:0000256" key="2">
    <source>
        <dbReference type="ARBA" id="ARBA00022630"/>
    </source>
</evidence>
<dbReference type="InterPro" id="IPR028202">
    <property type="entry name" value="Reductase_C"/>
</dbReference>
<evidence type="ECO:0000313" key="7">
    <source>
        <dbReference type="EMBL" id="GAA4729892.1"/>
    </source>
</evidence>
<keyword evidence="2" id="KW-0285">Flavoprotein</keyword>
<gene>
    <name evidence="7" type="ORF">GCM10023216_21880</name>
</gene>
<dbReference type="PRINTS" id="PR00368">
    <property type="entry name" value="FADPNR"/>
</dbReference>
<dbReference type="InterPro" id="IPR036188">
    <property type="entry name" value="FAD/NAD-bd_sf"/>
</dbReference>
<dbReference type="Pfam" id="PF07992">
    <property type="entry name" value="Pyr_redox_2"/>
    <property type="match status" value="1"/>
</dbReference>
<dbReference type="Proteomes" id="UP001500956">
    <property type="component" value="Unassembled WGS sequence"/>
</dbReference>
<dbReference type="PANTHER" id="PTHR43557">
    <property type="entry name" value="APOPTOSIS-INDUCING FACTOR 1"/>
    <property type="match status" value="1"/>
</dbReference>
<evidence type="ECO:0000259" key="5">
    <source>
        <dbReference type="Pfam" id="PF07992"/>
    </source>
</evidence>
<comment type="caution">
    <text evidence="7">The sequence shown here is derived from an EMBL/GenBank/DDBJ whole genome shotgun (WGS) entry which is preliminary data.</text>
</comment>
<dbReference type="Gene3D" id="3.30.390.30">
    <property type="match status" value="1"/>
</dbReference>
<dbReference type="InterPro" id="IPR050446">
    <property type="entry name" value="FAD-oxidoreductase/Apoptosis"/>
</dbReference>
<dbReference type="Pfam" id="PF14759">
    <property type="entry name" value="Reductase_C"/>
    <property type="match status" value="1"/>
</dbReference>
<protein>
    <submittedName>
        <fullName evidence="7">FAD-dependent oxidoreductase</fullName>
    </submittedName>
</protein>
<comment type="cofactor">
    <cofactor evidence="1">
        <name>FAD</name>
        <dbReference type="ChEBI" id="CHEBI:57692"/>
    </cofactor>
</comment>
<proteinExistence type="predicted"/>
<keyword evidence="3" id="KW-0274">FAD</keyword>
<dbReference type="InterPro" id="IPR016156">
    <property type="entry name" value="FAD/NAD-linked_Rdtase_dimer_sf"/>
</dbReference>
<dbReference type="SUPFAM" id="SSF55424">
    <property type="entry name" value="FAD/NAD-linked reductases, dimerisation (C-terminal) domain"/>
    <property type="match status" value="1"/>
</dbReference>
<dbReference type="RefSeq" id="WP_172150444.1">
    <property type="nucleotide sequence ID" value="NZ_BAABID010000009.1"/>
</dbReference>
<keyword evidence="8" id="KW-1185">Reference proteome</keyword>
<dbReference type="EMBL" id="BAABID010000009">
    <property type="protein sequence ID" value="GAA4729892.1"/>
    <property type="molecule type" value="Genomic_DNA"/>
</dbReference>
<reference evidence="8" key="1">
    <citation type="journal article" date="2019" name="Int. J. Syst. Evol. Microbiol.">
        <title>The Global Catalogue of Microorganisms (GCM) 10K type strain sequencing project: providing services to taxonomists for standard genome sequencing and annotation.</title>
        <authorList>
            <consortium name="The Broad Institute Genomics Platform"/>
            <consortium name="The Broad Institute Genome Sequencing Center for Infectious Disease"/>
            <person name="Wu L."/>
            <person name="Ma J."/>
        </authorList>
    </citation>
    <scope>NUCLEOTIDE SEQUENCE [LARGE SCALE GENOMIC DNA]</scope>
    <source>
        <strain evidence="8">JCM 18063</strain>
    </source>
</reference>
<organism evidence="7 8">
    <name type="scientific">Isoptericola chiayiensis</name>
    <dbReference type="NCBI Taxonomy" id="579446"/>
    <lineage>
        <taxon>Bacteria</taxon>
        <taxon>Bacillati</taxon>
        <taxon>Actinomycetota</taxon>
        <taxon>Actinomycetes</taxon>
        <taxon>Micrococcales</taxon>
        <taxon>Promicromonosporaceae</taxon>
        <taxon>Isoptericola</taxon>
    </lineage>
</organism>
<evidence type="ECO:0000256" key="1">
    <source>
        <dbReference type="ARBA" id="ARBA00001974"/>
    </source>
</evidence>
<accession>A0ABP8YKF8</accession>
<evidence type="ECO:0000256" key="3">
    <source>
        <dbReference type="ARBA" id="ARBA00022827"/>
    </source>
</evidence>
<dbReference type="Gene3D" id="3.50.50.60">
    <property type="entry name" value="FAD/NAD(P)-binding domain"/>
    <property type="match status" value="2"/>
</dbReference>
<sequence length="398" mass="40995">MTGPAAVRTGVVVVGAGLAGWTVADTLRTEGYAGDVTVVGAEEHAPYDRPPLSKDFLAGRVGRPDLTLGGGSDDVTWRLGRRAVALDVPTRTVTLDDASTVTGDHVVLATGAAARRLPGPHGAVHTVATLDDAERLRAAVRPGTRAVVAGAGFLGLEVAASLTGLGADVTVVCAAAGPLLREIGPDASAAVLRLHEGHGVRVLTGARVSGVGGPRGRRRGRTSVDGPSGPVAVVLEDGREIAADLVVVAAGADPASAWLAGSGLRLDGGVVCDDAGLAAPGVHAVGDCAVWAGERCSHWTRTVRQARRVAAVVAHGRPPEADAEPDYVWSDQYDARLQLAGSLRGDETSEVVCADGGLFVVFRSGDEEVAAFALNQSRQLMRWRKTHRRRPAAERIPA</sequence>